<dbReference type="SUPFAM" id="SSF52833">
    <property type="entry name" value="Thioredoxin-like"/>
    <property type="match status" value="1"/>
</dbReference>
<proteinExistence type="inferred from homology"/>
<keyword evidence="15 18" id="KW-0676">Redox-active center</keyword>
<keyword evidence="6 18" id="KW-0812">Transmembrane</keyword>
<evidence type="ECO:0000256" key="6">
    <source>
        <dbReference type="ARBA" id="ARBA00022692"/>
    </source>
</evidence>
<organism evidence="20 21">
    <name type="scientific">Alcanivorax quisquiliarum</name>
    <dbReference type="NCBI Taxonomy" id="2933565"/>
    <lineage>
        <taxon>Bacteria</taxon>
        <taxon>Pseudomonadati</taxon>
        <taxon>Pseudomonadota</taxon>
        <taxon>Gammaproteobacteria</taxon>
        <taxon>Oceanospirillales</taxon>
        <taxon>Alcanivoracaceae</taxon>
        <taxon>Alcanivorax</taxon>
    </lineage>
</organism>
<evidence type="ECO:0000256" key="17">
    <source>
        <dbReference type="ARBA" id="ARBA00047804"/>
    </source>
</evidence>
<feature type="transmembrane region" description="Helical" evidence="18">
    <location>
        <begin position="464"/>
        <end position="484"/>
    </location>
</feature>
<evidence type="ECO:0000259" key="19">
    <source>
        <dbReference type="PROSITE" id="PS51352"/>
    </source>
</evidence>
<dbReference type="PANTHER" id="PTHR32234">
    <property type="entry name" value="THIOL:DISULFIDE INTERCHANGE PROTEIN DSBD"/>
    <property type="match status" value="1"/>
</dbReference>
<dbReference type="Pfam" id="PF02683">
    <property type="entry name" value="DsbD_TM"/>
    <property type="match status" value="1"/>
</dbReference>
<evidence type="ECO:0000256" key="3">
    <source>
        <dbReference type="ARBA" id="ARBA00022448"/>
    </source>
</evidence>
<dbReference type="GO" id="GO:0047134">
    <property type="term" value="F:protein-disulfide reductase [NAD(P)H] activity"/>
    <property type="evidence" value="ECO:0007669"/>
    <property type="project" value="UniProtKB-EC"/>
</dbReference>
<dbReference type="NCBIfam" id="NF001419">
    <property type="entry name" value="PRK00293.1"/>
    <property type="match status" value="1"/>
</dbReference>
<feature type="transmembrane region" description="Helical" evidence="18">
    <location>
        <begin position="255"/>
        <end position="281"/>
    </location>
</feature>
<keyword evidence="13 18" id="KW-0472">Membrane</keyword>
<dbReference type="SUPFAM" id="SSF74863">
    <property type="entry name" value="Thiol:disulfide interchange protein DsbD, N-terminal domain (DsbD-alpha)"/>
    <property type="match status" value="1"/>
</dbReference>
<dbReference type="EMBL" id="JALKII010000003">
    <property type="protein sequence ID" value="MCK0537334.1"/>
    <property type="molecule type" value="Genomic_DNA"/>
</dbReference>
<feature type="chain" id="PRO_5044921643" description="Thiol:disulfide interchange protein DsbD" evidence="18">
    <location>
        <begin position="28"/>
        <end position="640"/>
    </location>
</feature>
<name>A0ABT0E686_9GAMM</name>
<evidence type="ECO:0000256" key="14">
    <source>
        <dbReference type="ARBA" id="ARBA00023157"/>
    </source>
</evidence>
<reference evidence="20" key="1">
    <citation type="submission" date="2022-04" db="EMBL/GenBank/DDBJ databases">
        <title>Alcanivorax sp. CY1518 draft genome sequence.</title>
        <authorList>
            <person name="Zhao G."/>
            <person name="An M."/>
        </authorList>
    </citation>
    <scope>NUCLEOTIDE SEQUENCE</scope>
    <source>
        <strain evidence="20">CY1518</strain>
    </source>
</reference>
<dbReference type="CDD" id="cd02953">
    <property type="entry name" value="DsbDgamma"/>
    <property type="match status" value="1"/>
</dbReference>
<feature type="transmembrane region" description="Helical" evidence="18">
    <location>
        <begin position="214"/>
        <end position="243"/>
    </location>
</feature>
<feature type="transmembrane region" description="Helical" evidence="18">
    <location>
        <begin position="336"/>
        <end position="367"/>
    </location>
</feature>
<comment type="catalytic activity">
    <reaction evidence="16 18">
        <text>[protein]-dithiol + NAD(+) = [protein]-disulfide + NADH + H(+)</text>
        <dbReference type="Rhea" id="RHEA:18749"/>
        <dbReference type="Rhea" id="RHEA-COMP:10593"/>
        <dbReference type="Rhea" id="RHEA-COMP:10594"/>
        <dbReference type="ChEBI" id="CHEBI:15378"/>
        <dbReference type="ChEBI" id="CHEBI:29950"/>
        <dbReference type="ChEBI" id="CHEBI:50058"/>
        <dbReference type="ChEBI" id="CHEBI:57540"/>
        <dbReference type="ChEBI" id="CHEBI:57945"/>
        <dbReference type="EC" id="1.8.1.8"/>
    </reaction>
</comment>
<keyword evidence="5 18" id="KW-0997">Cell inner membrane</keyword>
<comment type="similarity">
    <text evidence="2 18">Belongs to the thioredoxin family. DsbD subfamily.</text>
</comment>
<comment type="subcellular location">
    <subcellularLocation>
        <location evidence="1 18">Cell inner membrane</location>
        <topology evidence="1 18">Multi-pass membrane protein</topology>
    </subcellularLocation>
</comment>
<dbReference type="Gene3D" id="2.60.40.1250">
    <property type="entry name" value="Thiol:disulfide interchange protein DsbD, N-terminal domain"/>
    <property type="match status" value="1"/>
</dbReference>
<evidence type="ECO:0000313" key="21">
    <source>
        <dbReference type="Proteomes" id="UP001165524"/>
    </source>
</evidence>
<dbReference type="InterPro" id="IPR028250">
    <property type="entry name" value="DsbDN"/>
</dbReference>
<dbReference type="InterPro" id="IPR035671">
    <property type="entry name" value="DsbD_gamma"/>
</dbReference>
<keyword evidence="10 18" id="KW-1133">Transmembrane helix</keyword>
<keyword evidence="9 18" id="KW-0249">Electron transport</keyword>
<feature type="disulfide bond" description="Redox-active" evidence="18">
    <location>
        <begin position="146"/>
        <end position="152"/>
    </location>
</feature>
<evidence type="ECO:0000256" key="7">
    <source>
        <dbReference type="ARBA" id="ARBA00022729"/>
    </source>
</evidence>
<keyword evidence="21" id="KW-1185">Reference proteome</keyword>
<evidence type="ECO:0000256" key="5">
    <source>
        <dbReference type="ARBA" id="ARBA00022519"/>
    </source>
</evidence>
<feature type="transmembrane region" description="Helical" evidence="18">
    <location>
        <begin position="413"/>
        <end position="431"/>
    </location>
</feature>
<feature type="signal peptide" evidence="18">
    <location>
        <begin position="1"/>
        <end position="27"/>
    </location>
</feature>
<evidence type="ECO:0000256" key="2">
    <source>
        <dbReference type="ARBA" id="ARBA00007241"/>
    </source>
</evidence>
<keyword evidence="3 18" id="KW-0813">Transport</keyword>
<evidence type="ECO:0000256" key="9">
    <source>
        <dbReference type="ARBA" id="ARBA00022982"/>
    </source>
</evidence>
<evidence type="ECO:0000256" key="10">
    <source>
        <dbReference type="ARBA" id="ARBA00022989"/>
    </source>
</evidence>
<keyword evidence="12 18" id="KW-0520">NAD</keyword>
<comment type="caution">
    <text evidence="18">Lacks conserved residue(s) required for the propagation of feature annotation.</text>
</comment>
<evidence type="ECO:0000256" key="4">
    <source>
        <dbReference type="ARBA" id="ARBA00022475"/>
    </source>
</evidence>
<keyword evidence="7 18" id="KW-0732">Signal</keyword>
<evidence type="ECO:0000256" key="11">
    <source>
        <dbReference type="ARBA" id="ARBA00023002"/>
    </source>
</evidence>
<dbReference type="Pfam" id="PF11412">
    <property type="entry name" value="DsbD_N"/>
    <property type="match status" value="1"/>
</dbReference>
<dbReference type="Pfam" id="PF13899">
    <property type="entry name" value="Thioredoxin_7"/>
    <property type="match status" value="1"/>
</dbReference>
<dbReference type="InterPro" id="IPR022910">
    <property type="entry name" value="Thiol_diS_interchange_DbsD"/>
</dbReference>
<evidence type="ECO:0000256" key="16">
    <source>
        <dbReference type="ARBA" id="ARBA00047388"/>
    </source>
</evidence>
<accession>A0ABT0E686</accession>
<dbReference type="Gene3D" id="3.40.30.10">
    <property type="entry name" value="Glutaredoxin"/>
    <property type="match status" value="1"/>
</dbReference>
<evidence type="ECO:0000256" key="12">
    <source>
        <dbReference type="ARBA" id="ARBA00023027"/>
    </source>
</evidence>
<dbReference type="PROSITE" id="PS51352">
    <property type="entry name" value="THIOREDOXIN_2"/>
    <property type="match status" value="1"/>
</dbReference>
<comment type="caution">
    <text evidence="20">The sequence shown here is derived from an EMBL/GenBank/DDBJ whole genome shotgun (WGS) entry which is preliminary data.</text>
</comment>
<feature type="transmembrane region" description="Helical" evidence="18">
    <location>
        <begin position="379"/>
        <end position="401"/>
    </location>
</feature>
<dbReference type="EC" id="1.8.1.8" evidence="18"/>
<evidence type="ECO:0000256" key="1">
    <source>
        <dbReference type="ARBA" id="ARBA00004429"/>
    </source>
</evidence>
<dbReference type="InterPro" id="IPR036249">
    <property type="entry name" value="Thioredoxin-like_sf"/>
</dbReference>
<keyword evidence="4 18" id="KW-1003">Cell membrane</keyword>
<keyword evidence="8 18" id="KW-0201">Cytochrome c-type biogenesis</keyword>
<feature type="domain" description="Thioredoxin" evidence="19">
    <location>
        <begin position="494"/>
        <end position="637"/>
    </location>
</feature>
<feature type="transmembrane region" description="Helical" evidence="18">
    <location>
        <begin position="293"/>
        <end position="315"/>
    </location>
</feature>
<comment type="catalytic activity">
    <reaction evidence="17 18">
        <text>[protein]-dithiol + NADP(+) = [protein]-disulfide + NADPH + H(+)</text>
        <dbReference type="Rhea" id="RHEA:18753"/>
        <dbReference type="Rhea" id="RHEA-COMP:10593"/>
        <dbReference type="Rhea" id="RHEA-COMP:10594"/>
        <dbReference type="ChEBI" id="CHEBI:15378"/>
        <dbReference type="ChEBI" id="CHEBI:29950"/>
        <dbReference type="ChEBI" id="CHEBI:50058"/>
        <dbReference type="ChEBI" id="CHEBI:57783"/>
        <dbReference type="ChEBI" id="CHEBI:58349"/>
        <dbReference type="EC" id="1.8.1.8"/>
    </reaction>
</comment>
<keyword evidence="11 18" id="KW-0560">Oxidoreductase</keyword>
<dbReference type="InterPro" id="IPR013766">
    <property type="entry name" value="Thioredoxin_domain"/>
</dbReference>
<comment type="function">
    <text evidence="18">Required to facilitate the formation of correct disulfide bonds in some periplasmic proteins and for the assembly of the periplasmic c-type cytochromes. Acts by transferring electrons from cytoplasmic thioredoxin to the periplasm. This transfer involves a cascade of disulfide bond formation and reduction steps.</text>
</comment>
<dbReference type="PROSITE" id="PS00194">
    <property type="entry name" value="THIOREDOXIN_1"/>
    <property type="match status" value="1"/>
</dbReference>
<dbReference type="Proteomes" id="UP001165524">
    <property type="component" value="Unassembled WGS sequence"/>
</dbReference>
<feature type="disulfide bond" description="Redox-active" evidence="18">
    <location>
        <begin position="550"/>
        <end position="553"/>
    </location>
</feature>
<evidence type="ECO:0000256" key="18">
    <source>
        <dbReference type="HAMAP-Rule" id="MF_00399"/>
    </source>
</evidence>
<evidence type="ECO:0000256" key="8">
    <source>
        <dbReference type="ARBA" id="ARBA00022748"/>
    </source>
</evidence>
<gene>
    <name evidence="18 20" type="primary">dsbD</name>
    <name evidence="20" type="ORF">MU846_06375</name>
</gene>
<evidence type="ECO:0000256" key="15">
    <source>
        <dbReference type="ARBA" id="ARBA00023284"/>
    </source>
</evidence>
<keyword evidence="14 18" id="KW-1015">Disulfide bond</keyword>
<feature type="transmembrane region" description="Helical" evidence="18">
    <location>
        <begin position="437"/>
        <end position="457"/>
    </location>
</feature>
<evidence type="ECO:0000256" key="13">
    <source>
        <dbReference type="ARBA" id="ARBA00023136"/>
    </source>
</evidence>
<dbReference type="InterPro" id="IPR017937">
    <property type="entry name" value="Thioredoxin_CS"/>
</dbReference>
<dbReference type="PANTHER" id="PTHR32234:SF0">
    <property type="entry name" value="THIOL:DISULFIDE INTERCHANGE PROTEIN DSBD"/>
    <property type="match status" value="1"/>
</dbReference>
<dbReference type="HAMAP" id="MF_00399">
    <property type="entry name" value="DbsD"/>
    <property type="match status" value="1"/>
</dbReference>
<dbReference type="InterPro" id="IPR036929">
    <property type="entry name" value="DsbDN_sf"/>
</dbReference>
<dbReference type="RefSeq" id="WP_246950529.1">
    <property type="nucleotide sequence ID" value="NZ_JALKII010000003.1"/>
</dbReference>
<dbReference type="InterPro" id="IPR003834">
    <property type="entry name" value="Cyt_c_assmbl_TM_dom"/>
</dbReference>
<protein>
    <recommendedName>
        <fullName evidence="18">Thiol:disulfide interchange protein DsbD</fullName>
        <ecNumber evidence="18">1.8.1.8</ecNumber>
    </recommendedName>
    <alternativeName>
        <fullName evidence="18">Protein-disulfide reductase</fullName>
        <shortName evidence="18">Disulfide reductase</shortName>
    </alternativeName>
</protein>
<sequence length="640" mass="68165" precursor="true">MMKNQLTPLRSVLLALLLLALTAPATALFGQQNARGGLFGGNNDMPSADEAIRVDALANTDHQAIDLIFEMLDQVYLYQHAFSFRLTDTYGNLLDDFQSFSLPDGELKQDELFGEVQVYFGQLSLRLPLSSIPLTDTLLEIEYQGCLDNTLCYPPQAKTFPLTFVSAEQMRFQPPPEPAANDAATSDDSGFFSTLSSQDANAFSRWLGAHNLGMVLLLFFVGGLLLAFTPCVFPMIPILSGIIAGQSQPTAQRGFLLSTAYVLGMAIPYTLAGLLVALFGAGLNLQFLLQQPAAIITSAVVFVILALGMFGLFTLQLPAFMRDRLNAASERRQGGSLGGAALIGAISGLIVSPCVTPILAGALIYVAGTGDATTGALSLFALAMGMGTPLIIFGTGGSHLLPRAGAWMDDIKQFFGVVMLGVAIWLLSRIVPAPLALALYGSLLVAYGVQLGLLEAGTLRLRRALALLLAIYGTLLITGAASGGSNPWQPLAPRTVTTSASAATATRAGGLTQAEYGFIDVRGQQALHALLAEAQEAGRPVLVDFFAEWCVACKVLEETTLSDPAVLAAMEDRRLVLVRADVTTIDRENQAIMAEYDIFGLPSLVFLDSQGNEIAESRVLGEMSAERFLSHLNGRVFPSI</sequence>
<evidence type="ECO:0000313" key="20">
    <source>
        <dbReference type="EMBL" id="MCK0537334.1"/>
    </source>
</evidence>